<evidence type="ECO:0000313" key="1">
    <source>
        <dbReference type="EMBL" id="KAI9900245.1"/>
    </source>
</evidence>
<gene>
    <name evidence="1" type="ORF">N3K66_004507</name>
</gene>
<proteinExistence type="predicted"/>
<name>A0ACC0V2V1_9HYPO</name>
<reference evidence="1" key="1">
    <citation type="submission" date="2022-10" db="EMBL/GenBank/DDBJ databases">
        <title>Complete Genome of Trichothecium roseum strain YXFP-22015, a Plant Pathogen Isolated from Citrus.</title>
        <authorList>
            <person name="Wang Y."/>
            <person name="Zhu L."/>
        </authorList>
    </citation>
    <scope>NUCLEOTIDE SEQUENCE</scope>
    <source>
        <strain evidence="1">YXFP-22015</strain>
    </source>
</reference>
<protein>
    <submittedName>
        <fullName evidence="1">Uncharacterized protein</fullName>
    </submittedName>
</protein>
<accession>A0ACC0V2V1</accession>
<organism evidence="1 2">
    <name type="scientific">Trichothecium roseum</name>
    <dbReference type="NCBI Taxonomy" id="47278"/>
    <lineage>
        <taxon>Eukaryota</taxon>
        <taxon>Fungi</taxon>
        <taxon>Dikarya</taxon>
        <taxon>Ascomycota</taxon>
        <taxon>Pezizomycotina</taxon>
        <taxon>Sordariomycetes</taxon>
        <taxon>Hypocreomycetidae</taxon>
        <taxon>Hypocreales</taxon>
        <taxon>Hypocreales incertae sedis</taxon>
        <taxon>Trichothecium</taxon>
    </lineage>
</organism>
<comment type="caution">
    <text evidence="1">The sequence shown here is derived from an EMBL/GenBank/DDBJ whole genome shotgun (WGS) entry which is preliminary data.</text>
</comment>
<sequence length="523" mass="58801">MALANHTQRVTEALLSGGSTLSQNLESVGRPSTVVTILGTIATVLVVGVVRRRYFSPISHVPGPFLASISRVWHVIQIWKGKQNYRLLELHEEHGDFVRVAHNEVSVCHPDGVKALYLNSVPKGDWYGIFVFPDWRFPAAISIKDPKKKAEFMKYMSNAGFLMHNVLAYEPMIDENIEKLCGWMDKSAAAGTPMELDKFFTYIAYDITGEVTFSKPFGFMDAGADVGDAIAMNVGLQIFLCTFGFYRRASYLFNNPFVTWTGLLPVGHVVNTAAAAIAERQRNPDARADMCQHWIRGLAKARADGYDGFNERHLLSAAVSNLGAGSDTISCGMQTFCYHAMRTPDVWRRVREEIDDARTREGRCEGPAAVSWDDAQRLPYLNAAILESLRILAPVSKGLPRYAPKGGVNINGTHFPEGTQMSINPGVIQLSKDIWGPDAREFNPDRWFRPEIKEQQKCFMPWGLGWGSCPGQQLAKVQMYKIIATIVRDYDIRQVDPDHEWKWAAYFTLNPQDWPVYITKRVD</sequence>
<dbReference type="EMBL" id="CM047943">
    <property type="protein sequence ID" value="KAI9900245.1"/>
    <property type="molecule type" value="Genomic_DNA"/>
</dbReference>
<keyword evidence="2" id="KW-1185">Reference proteome</keyword>
<dbReference type="Proteomes" id="UP001163324">
    <property type="component" value="Chromosome 4"/>
</dbReference>
<evidence type="ECO:0000313" key="2">
    <source>
        <dbReference type="Proteomes" id="UP001163324"/>
    </source>
</evidence>